<dbReference type="GO" id="GO:0005886">
    <property type="term" value="C:plasma membrane"/>
    <property type="evidence" value="ECO:0007669"/>
    <property type="project" value="TreeGrafter"/>
</dbReference>
<dbReference type="InterPro" id="IPR016036">
    <property type="entry name" value="Malonyl_transacylase_ACP-bd"/>
</dbReference>
<dbReference type="Pfam" id="PF00550">
    <property type="entry name" value="PP-binding"/>
    <property type="match status" value="1"/>
</dbReference>
<feature type="region of interest" description="Disordered" evidence="4">
    <location>
        <begin position="839"/>
        <end position="863"/>
    </location>
</feature>
<keyword evidence="8" id="KW-1185">Reference proteome</keyword>
<dbReference type="PROSITE" id="PS52004">
    <property type="entry name" value="KS3_2"/>
    <property type="match status" value="1"/>
</dbReference>
<feature type="domain" description="Ketosynthase family 3 (KS3)" evidence="6">
    <location>
        <begin position="20"/>
        <end position="453"/>
    </location>
</feature>
<dbReference type="SUPFAM" id="SSF53901">
    <property type="entry name" value="Thiolase-like"/>
    <property type="match status" value="1"/>
</dbReference>
<dbReference type="SUPFAM" id="SSF55048">
    <property type="entry name" value="Probable ACP-binding domain of malonyl-CoA ACP transacylase"/>
    <property type="match status" value="1"/>
</dbReference>
<dbReference type="SMART" id="SM00823">
    <property type="entry name" value="PKS_PP"/>
    <property type="match status" value="1"/>
</dbReference>
<reference evidence="7" key="1">
    <citation type="submission" date="2020-10" db="EMBL/GenBank/DDBJ databases">
        <title>Sequencing the genomes of 1000 actinobacteria strains.</title>
        <authorList>
            <person name="Klenk H.-P."/>
        </authorList>
    </citation>
    <scope>NUCLEOTIDE SEQUENCE</scope>
    <source>
        <strain evidence="7">DSM 46832</strain>
    </source>
</reference>
<dbReference type="Pfam" id="PF00698">
    <property type="entry name" value="Acyl_transf_1"/>
    <property type="match status" value="1"/>
</dbReference>
<dbReference type="InterPro" id="IPR016039">
    <property type="entry name" value="Thiolase-like"/>
</dbReference>
<dbReference type="Proteomes" id="UP000649753">
    <property type="component" value="Unassembled WGS sequence"/>
</dbReference>
<dbReference type="RefSeq" id="WP_192765723.1">
    <property type="nucleotide sequence ID" value="NZ_JADBEB010000001.1"/>
</dbReference>
<dbReference type="InterPro" id="IPR002347">
    <property type="entry name" value="SDR_fam"/>
</dbReference>
<feature type="domain" description="Carrier" evidence="5">
    <location>
        <begin position="1438"/>
        <end position="1513"/>
    </location>
</feature>
<dbReference type="Pfam" id="PF00109">
    <property type="entry name" value="ketoacyl-synt"/>
    <property type="match status" value="1"/>
</dbReference>
<dbReference type="SUPFAM" id="SSF52151">
    <property type="entry name" value="FabD/lysophospholipase-like"/>
    <property type="match status" value="1"/>
</dbReference>
<dbReference type="PANTHER" id="PTHR43775:SF37">
    <property type="entry name" value="SI:DKEY-61P9.11"/>
    <property type="match status" value="1"/>
</dbReference>
<dbReference type="InterPro" id="IPR018201">
    <property type="entry name" value="Ketoacyl_synth_AS"/>
</dbReference>
<dbReference type="PROSITE" id="PS00012">
    <property type="entry name" value="PHOSPHOPANTETHEINE"/>
    <property type="match status" value="1"/>
</dbReference>
<dbReference type="GO" id="GO:0031177">
    <property type="term" value="F:phosphopantetheine binding"/>
    <property type="evidence" value="ECO:0007669"/>
    <property type="project" value="InterPro"/>
</dbReference>
<evidence type="ECO:0000313" key="8">
    <source>
        <dbReference type="Proteomes" id="UP000649753"/>
    </source>
</evidence>
<keyword evidence="1" id="KW-0596">Phosphopantetheine</keyword>
<dbReference type="SMART" id="SM00822">
    <property type="entry name" value="PKS_KR"/>
    <property type="match status" value="1"/>
</dbReference>
<gene>
    <name evidence="7" type="ORF">H4W31_001187</name>
</gene>
<dbReference type="InterPro" id="IPR006162">
    <property type="entry name" value="Ppantetheine_attach_site"/>
</dbReference>
<keyword evidence="3 7" id="KW-0808">Transferase</keyword>
<dbReference type="InterPro" id="IPR050091">
    <property type="entry name" value="PKS_NRPS_Biosynth_Enz"/>
</dbReference>
<dbReference type="CDD" id="cd00833">
    <property type="entry name" value="PKS"/>
    <property type="match status" value="1"/>
</dbReference>
<dbReference type="InterPro" id="IPR014031">
    <property type="entry name" value="Ketoacyl_synth_C"/>
</dbReference>
<dbReference type="PANTHER" id="PTHR43775">
    <property type="entry name" value="FATTY ACID SYNTHASE"/>
    <property type="match status" value="1"/>
</dbReference>
<dbReference type="InterPro" id="IPR009081">
    <property type="entry name" value="PP-bd_ACP"/>
</dbReference>
<dbReference type="InterPro" id="IPR020841">
    <property type="entry name" value="PKS_Beta-ketoAc_synthase_dom"/>
</dbReference>
<evidence type="ECO:0000256" key="4">
    <source>
        <dbReference type="SAM" id="MobiDB-lite"/>
    </source>
</evidence>
<dbReference type="GO" id="GO:0071770">
    <property type="term" value="P:DIM/DIP cell wall layer assembly"/>
    <property type="evidence" value="ECO:0007669"/>
    <property type="project" value="TreeGrafter"/>
</dbReference>
<organism evidence="7 8">
    <name type="scientific">Plantactinospora soyae</name>
    <dbReference type="NCBI Taxonomy" id="1544732"/>
    <lineage>
        <taxon>Bacteria</taxon>
        <taxon>Bacillati</taxon>
        <taxon>Actinomycetota</taxon>
        <taxon>Actinomycetes</taxon>
        <taxon>Micromonosporales</taxon>
        <taxon>Micromonosporaceae</taxon>
        <taxon>Plantactinospora</taxon>
    </lineage>
</organism>
<dbReference type="PRINTS" id="PR00081">
    <property type="entry name" value="GDHRDH"/>
</dbReference>
<dbReference type="Gene3D" id="3.40.47.10">
    <property type="match status" value="1"/>
</dbReference>
<evidence type="ECO:0000313" key="7">
    <source>
        <dbReference type="EMBL" id="MBE1485549.1"/>
    </source>
</evidence>
<evidence type="ECO:0000259" key="6">
    <source>
        <dbReference type="PROSITE" id="PS52004"/>
    </source>
</evidence>
<dbReference type="Gene3D" id="1.10.1200.10">
    <property type="entry name" value="ACP-like"/>
    <property type="match status" value="1"/>
</dbReference>
<accession>A0A927R3J2</accession>
<dbReference type="InterPro" id="IPR013968">
    <property type="entry name" value="PKS_KR"/>
</dbReference>
<dbReference type="InterPro" id="IPR036736">
    <property type="entry name" value="ACP-like_sf"/>
</dbReference>
<dbReference type="Pfam" id="PF08659">
    <property type="entry name" value="KR"/>
    <property type="match status" value="1"/>
</dbReference>
<dbReference type="InterPro" id="IPR014030">
    <property type="entry name" value="Ketoacyl_synth_N"/>
</dbReference>
<dbReference type="Gene3D" id="3.40.366.10">
    <property type="entry name" value="Malonyl-Coenzyme A Acyl Carrier Protein, domain 2"/>
    <property type="match status" value="1"/>
</dbReference>
<dbReference type="PROSITE" id="PS50075">
    <property type="entry name" value="CARRIER"/>
    <property type="match status" value="1"/>
</dbReference>
<dbReference type="InterPro" id="IPR014043">
    <property type="entry name" value="Acyl_transferase_dom"/>
</dbReference>
<dbReference type="GO" id="GO:0004315">
    <property type="term" value="F:3-oxoacyl-[acyl-carrier-protein] synthase activity"/>
    <property type="evidence" value="ECO:0007669"/>
    <property type="project" value="InterPro"/>
</dbReference>
<dbReference type="Gene3D" id="3.40.50.720">
    <property type="entry name" value="NAD(P)-binding Rossmann-like Domain"/>
    <property type="match status" value="1"/>
</dbReference>
<dbReference type="SUPFAM" id="SSF51735">
    <property type="entry name" value="NAD(P)-binding Rossmann-fold domains"/>
    <property type="match status" value="2"/>
</dbReference>
<evidence type="ECO:0000256" key="2">
    <source>
        <dbReference type="ARBA" id="ARBA00022553"/>
    </source>
</evidence>
<evidence type="ECO:0000256" key="1">
    <source>
        <dbReference type="ARBA" id="ARBA00022450"/>
    </source>
</evidence>
<dbReference type="SUPFAM" id="SSF47336">
    <property type="entry name" value="ACP-like"/>
    <property type="match status" value="1"/>
</dbReference>
<dbReference type="SMART" id="SM00827">
    <property type="entry name" value="PKS_AT"/>
    <property type="match status" value="1"/>
</dbReference>
<evidence type="ECO:0000256" key="3">
    <source>
        <dbReference type="ARBA" id="ARBA00022679"/>
    </source>
</evidence>
<comment type="caution">
    <text evidence="7">The sequence shown here is derived from an EMBL/GenBank/DDBJ whole genome shotgun (WGS) entry which is preliminary data.</text>
</comment>
<dbReference type="InterPro" id="IPR001227">
    <property type="entry name" value="Ac_transferase_dom_sf"/>
</dbReference>
<dbReference type="GO" id="GO:0004312">
    <property type="term" value="F:fatty acid synthase activity"/>
    <property type="evidence" value="ECO:0007669"/>
    <property type="project" value="TreeGrafter"/>
</dbReference>
<dbReference type="InterPro" id="IPR032821">
    <property type="entry name" value="PKS_assoc"/>
</dbReference>
<protein>
    <submittedName>
        <fullName evidence="7">Acyl transferase domain-containing protein</fullName>
    </submittedName>
</protein>
<dbReference type="Pfam" id="PF21394">
    <property type="entry name" value="Beta-ketacyl_N"/>
    <property type="match status" value="1"/>
</dbReference>
<dbReference type="GO" id="GO:0005737">
    <property type="term" value="C:cytoplasm"/>
    <property type="evidence" value="ECO:0007669"/>
    <property type="project" value="TreeGrafter"/>
</dbReference>
<evidence type="ECO:0000259" key="5">
    <source>
        <dbReference type="PROSITE" id="PS50075"/>
    </source>
</evidence>
<dbReference type="Gene3D" id="3.30.70.3290">
    <property type="match status" value="1"/>
</dbReference>
<dbReference type="SMART" id="SM00825">
    <property type="entry name" value="PKS_KS"/>
    <property type="match status" value="1"/>
</dbReference>
<dbReference type="Pfam" id="PF02801">
    <property type="entry name" value="Ketoacyl-synt_C"/>
    <property type="match status" value="1"/>
</dbReference>
<dbReference type="GO" id="GO:0006633">
    <property type="term" value="P:fatty acid biosynthetic process"/>
    <property type="evidence" value="ECO:0007669"/>
    <property type="project" value="InterPro"/>
</dbReference>
<dbReference type="Pfam" id="PF16197">
    <property type="entry name" value="KAsynt_C_assoc"/>
    <property type="match status" value="1"/>
</dbReference>
<proteinExistence type="predicted"/>
<name>A0A927R3J2_9ACTN</name>
<dbReference type="PROSITE" id="PS00606">
    <property type="entry name" value="KS3_1"/>
    <property type="match status" value="1"/>
</dbReference>
<keyword evidence="2" id="KW-0597">Phosphoprotein</keyword>
<dbReference type="InterPro" id="IPR020806">
    <property type="entry name" value="PKS_PP-bd"/>
</dbReference>
<dbReference type="EMBL" id="JADBEB010000001">
    <property type="protein sequence ID" value="MBE1485549.1"/>
    <property type="molecule type" value="Genomic_DNA"/>
</dbReference>
<sequence>MEEKRTVHIEPVEEDHDDLDGRVAIVGMAGRFPGADTVDELWDLLADGTEAVSRFTREELRATGVPDSLADAEGYVAAKGVLSDVAGFDAQLFGYSPLEAAVIDPQQRIFLECAWSALENAGYDSDRTPGAVGVYAGAMLSSYLIHNLLPRTDLQAKLGVPMMYQANQPDQLAARVAYQLNLRGPAITVQTACSTSLVAVHLAAQSLLTHECDLALAGGVAVTVPERAGYLPTPGGIESPDGHCKPYGAGAAGTVFGNGAGVVVLKRLTDAVADRDHIYAVVIGSAVNNDAAARAGFTAPGVAGQTAVIREALSVAGVRPETIGYVEGHGTGTAIGDQIEVAALAEAYRPASGGDPDRGAAPWCALGSVKSNLGHLDTAAGVTGLIKAVLTVGHGSIPASLHAEPANPVLGLDATPFFVPARMTEWPVSGEPRRAAVSAFGIGGTNAHVIVEQAPRQPAADVEVPPPSVSSLPVALPLSARTPAALDTLGGRIAARLAEEPGLPLDDVARTLRSGRRELPHRRVVLAADRATGLAALRAPSKDDSVAARALDGNPPVVFLLPGQGTLTAGTGLALYEAHPVFREALDECTSLLREHLDRPLPDLLRSAEECARTSVAQPAVVALSYATARLLGHWGVRPAALLGHSLGEYSAALLSGVFGLADALALVATRGRLMERMATGGMLAVGLGEEAAREVAAVHGLSVAAVNGAAATVLAGALDDLDRAAGHLAERGLRPLRLPVDRAFHSPSCEPVAAELTRLFAGIPRSAPNIPMLSNVTGDWLTAQQATSPEYWARHLCEPVRFADGLRTAAELDDRMVLVESGPGSVLTDLVRAVGGQDRDRVRLAPPPLPSRHRQPEPDEARSSVRCLAGLWTHGVSVRWEPVAAGARLTPLPEYPFEHVRHWIEPSGEAVAGPIAGPADTAEDPDEPVYARLVWQPEAARPERSPDVVGTRRHTWLVFMDSAERAQPVVDRLTSLGQVVTSVRAGQEYRRVRRGVYEIDPADPAQYSKLLADLRGLVRTPTAIVYAWGLPGADPAPDPSDAYFGLIRLVRAMTAETVVNDVRLGVLTGGAFAATPADRPDPAAALLSGPVMVLGEEYRNLHPVQVDLPVGRAIDADAVDAVLRVTLSAEVPLVALRNGEMLTRVVQQTRSVGDRSALARLPRGGTVLITGGLGGIGRTLAHHLARTAGARIALLQRRPAPGPADTDPAAVALRTLRETGAEVITVQADITDPTAVWRALDEVRARFGRIDGVVHAAGLPGGGSIELRTDAEMASVLAPKTSGLNHLLDALRPDEAGVVVLCSSLATVIPTYGQADYAAANAYLAAVAEAAAVDPGNERQVFAIDWDMWSQVGMASTAEVPADLRNLQRHLLDGALTQRQAERALQVTLAGPVGRMLVVRTGARVEDGRLRLTEQPLVAAPPTVALPRPDLDNPYVAPRTDTEARVAEVYAEMFGLERVGVEDGFLEIGGHSLLAAQIAARLRSEFRVDVPARVFFDGGRVADVAAEIEEQIIAELERHD</sequence>
<dbReference type="InterPro" id="IPR016035">
    <property type="entry name" value="Acyl_Trfase/lysoPLipase"/>
</dbReference>
<dbReference type="InterPro" id="IPR036291">
    <property type="entry name" value="NAD(P)-bd_dom_sf"/>
</dbReference>
<dbReference type="InterPro" id="IPR049490">
    <property type="entry name" value="C883_1060-like_KR_N"/>
</dbReference>
<dbReference type="InterPro" id="IPR057326">
    <property type="entry name" value="KR_dom"/>
</dbReference>